<evidence type="ECO:0000313" key="2">
    <source>
        <dbReference type="EMBL" id="KAL2719258.1"/>
    </source>
</evidence>
<dbReference type="Proteomes" id="UP001607302">
    <property type="component" value="Unassembled WGS sequence"/>
</dbReference>
<name>A0ABD2AF67_VESSQ</name>
<protein>
    <submittedName>
        <fullName evidence="2">PiggyBac transposable element-derived protein 4-like</fullName>
    </submittedName>
</protein>
<feature type="region of interest" description="Disordered" evidence="1">
    <location>
        <begin position="1"/>
        <end position="28"/>
    </location>
</feature>
<reference evidence="2 3" key="1">
    <citation type="journal article" date="2024" name="Ann. Entomol. Soc. Am.">
        <title>Genomic analyses of the southern and eastern yellowjacket wasps (Hymenoptera: Vespidae) reveal evolutionary signatures of social life.</title>
        <authorList>
            <person name="Catto M.A."/>
            <person name="Caine P.B."/>
            <person name="Orr S.E."/>
            <person name="Hunt B.G."/>
            <person name="Goodisman M.A.D."/>
        </authorList>
    </citation>
    <scope>NUCLEOTIDE SEQUENCE [LARGE SCALE GENOMIC DNA]</scope>
    <source>
        <strain evidence="2">233</strain>
        <tissue evidence="2">Head and thorax</tissue>
    </source>
</reference>
<evidence type="ECO:0000256" key="1">
    <source>
        <dbReference type="SAM" id="MobiDB-lite"/>
    </source>
</evidence>
<proteinExistence type="predicted"/>
<dbReference type="AlphaFoldDB" id="A0ABD2AF67"/>
<accession>A0ABD2AF67</accession>
<dbReference type="EMBL" id="JAUDFV010000151">
    <property type="protein sequence ID" value="KAL2719258.1"/>
    <property type="molecule type" value="Genomic_DNA"/>
</dbReference>
<keyword evidence="3" id="KW-1185">Reference proteome</keyword>
<sequence length="114" mass="12756">MNKNQISSSSEEVTNESETESETAEDASSLEWTLCGEYEEVFLGGMEICLINSYILFLKTLVEELRGPYRLHREQASTSVSTDEPRLNGKLHIVLKGAKRDCKVCSNRNKPGGK</sequence>
<gene>
    <name evidence="2" type="ORF">V1478_011677</name>
</gene>
<organism evidence="2 3">
    <name type="scientific">Vespula squamosa</name>
    <name type="common">Southern yellow jacket</name>
    <name type="synonym">Wasp</name>
    <dbReference type="NCBI Taxonomy" id="30214"/>
    <lineage>
        <taxon>Eukaryota</taxon>
        <taxon>Metazoa</taxon>
        <taxon>Ecdysozoa</taxon>
        <taxon>Arthropoda</taxon>
        <taxon>Hexapoda</taxon>
        <taxon>Insecta</taxon>
        <taxon>Pterygota</taxon>
        <taxon>Neoptera</taxon>
        <taxon>Endopterygota</taxon>
        <taxon>Hymenoptera</taxon>
        <taxon>Apocrita</taxon>
        <taxon>Aculeata</taxon>
        <taxon>Vespoidea</taxon>
        <taxon>Vespidae</taxon>
        <taxon>Vespinae</taxon>
        <taxon>Vespula</taxon>
    </lineage>
</organism>
<comment type="caution">
    <text evidence="2">The sequence shown here is derived from an EMBL/GenBank/DDBJ whole genome shotgun (WGS) entry which is preliminary data.</text>
</comment>
<evidence type="ECO:0000313" key="3">
    <source>
        <dbReference type="Proteomes" id="UP001607302"/>
    </source>
</evidence>
<feature type="compositionally biased region" description="Acidic residues" evidence="1">
    <location>
        <begin position="13"/>
        <end position="25"/>
    </location>
</feature>